<dbReference type="FunFam" id="3.40.1440.10:FF:000001">
    <property type="entry name" value="UvrABC system protein C"/>
    <property type="match status" value="1"/>
</dbReference>
<feature type="domain" description="UvrC family homology region profile" evidence="9">
    <location>
        <begin position="255"/>
        <end position="477"/>
    </location>
</feature>
<dbReference type="InterPro" id="IPR010994">
    <property type="entry name" value="RuvA_2-like"/>
</dbReference>
<evidence type="ECO:0000256" key="2">
    <source>
        <dbReference type="ARBA" id="ARBA00022763"/>
    </source>
</evidence>
<dbReference type="SUPFAM" id="SSF47781">
    <property type="entry name" value="RuvA domain 2-like"/>
    <property type="match status" value="1"/>
</dbReference>
<dbReference type="GO" id="GO:0009432">
    <property type="term" value="P:SOS response"/>
    <property type="evidence" value="ECO:0007669"/>
    <property type="project" value="UniProtKB-UniRule"/>
</dbReference>
<dbReference type="AlphaFoldDB" id="A0A6I6CET0"/>
<dbReference type="Pfam" id="PF22920">
    <property type="entry name" value="UvrC_RNaseH"/>
    <property type="match status" value="1"/>
</dbReference>
<keyword evidence="3 7" id="KW-0228">DNA excision</keyword>
<keyword evidence="5 7" id="KW-0234">DNA repair</keyword>
<dbReference type="InterPro" id="IPR035901">
    <property type="entry name" value="GIY-YIG_endonuc_sf"/>
</dbReference>
<dbReference type="PANTHER" id="PTHR30562">
    <property type="entry name" value="UVRC/OXIDOREDUCTASE"/>
    <property type="match status" value="1"/>
</dbReference>
<dbReference type="InterPro" id="IPR000305">
    <property type="entry name" value="GIY-YIG_endonuc"/>
</dbReference>
<dbReference type="Gene3D" id="1.10.150.20">
    <property type="entry name" value="5' to 3' exonuclease, C-terminal subdomain"/>
    <property type="match status" value="1"/>
</dbReference>
<dbReference type="GO" id="GO:0005737">
    <property type="term" value="C:cytoplasm"/>
    <property type="evidence" value="ECO:0007669"/>
    <property type="project" value="UniProtKB-SubCell"/>
</dbReference>
<evidence type="ECO:0000259" key="9">
    <source>
        <dbReference type="PROSITE" id="PS50165"/>
    </source>
</evidence>
<dbReference type="InterPro" id="IPR001943">
    <property type="entry name" value="UVR_dom"/>
</dbReference>
<comment type="similarity">
    <text evidence="7">Belongs to the UvrC family.</text>
</comment>
<dbReference type="SMART" id="SM00278">
    <property type="entry name" value="HhH1"/>
    <property type="match status" value="2"/>
</dbReference>
<evidence type="ECO:0000256" key="7">
    <source>
        <dbReference type="HAMAP-Rule" id="MF_00203"/>
    </source>
</evidence>
<keyword evidence="6 7" id="KW-0742">SOS response</keyword>
<evidence type="ECO:0000256" key="4">
    <source>
        <dbReference type="ARBA" id="ARBA00022881"/>
    </source>
</evidence>
<dbReference type="Pfam" id="PF02151">
    <property type="entry name" value="UVR"/>
    <property type="match status" value="1"/>
</dbReference>
<organism evidence="10 11">
    <name type="scientific">Wolbachia pipientis</name>
    <dbReference type="NCBI Taxonomy" id="955"/>
    <lineage>
        <taxon>Bacteria</taxon>
        <taxon>Pseudomonadati</taxon>
        <taxon>Pseudomonadota</taxon>
        <taxon>Alphaproteobacteria</taxon>
        <taxon>Rickettsiales</taxon>
        <taxon>Anaplasmataceae</taxon>
        <taxon>Wolbachieae</taxon>
        <taxon>Wolbachia</taxon>
    </lineage>
</organism>
<dbReference type="SMART" id="SM00465">
    <property type="entry name" value="GIYc"/>
    <property type="match status" value="1"/>
</dbReference>
<keyword evidence="2 7" id="KW-0227">DNA damage</keyword>
<evidence type="ECO:0000256" key="1">
    <source>
        <dbReference type="ARBA" id="ARBA00022490"/>
    </source>
</evidence>
<evidence type="ECO:0000256" key="5">
    <source>
        <dbReference type="ARBA" id="ARBA00023204"/>
    </source>
</evidence>
<comment type="subunit">
    <text evidence="7">Interacts with UvrB in an incision complex.</text>
</comment>
<dbReference type="InterPro" id="IPR001162">
    <property type="entry name" value="UvrC_RNase_H_dom"/>
</dbReference>
<dbReference type="NCBIfam" id="TIGR00194">
    <property type="entry name" value="uvrC"/>
    <property type="match status" value="1"/>
</dbReference>
<accession>A0A6I6CET0</accession>
<sequence>MDKCLGNYKEQIKSSPQSCGVYKMVGDKNKVLYVGKAKNLKSRLSDYLQFENLSERIRVMLSQVIKVEIFITENEIEALLLEAQLIKSLKPLYNIVLKDGKSYPYITISKHDYPRIAKYRGKFKKNEFHYYGPFTSAAAVKQTILSLQKAFLLRVCSDQYFSSTKRPCIEYQIKRCSAPCVDKITKDDYCQSVKQARNTLLGRNKEVKEQLLFTMRKCSSEENYELAAIYRDRVKFLEQIQIQHTDFSFEKDADFFSIVREEDLACISVLSFRNKDNYGSTPYFAENCGDHSNDEILSTFLVNFYNSANIPPIQIYVPDSIVDKEIIEQALYKVAQKPVKVLHAKNKKERDLLKFVYDNSQHSLEQKLIDYRNNLEKLEELSKIFLLPNIPKRIEVYDNSHIFGNQQIGVMVVAGQEGFLKSEYRKFTIKEKFSGDDYKMMREVLTRRFSGNIKGIIPDFLLIDGGPGHVSIVQNVLEVLNINVPFACMAKGPDRNAGNERFYMLGREEFSLANDSKVMLYLQSLRNEAHRFAITSHRKKRDKQFIVSQLSKIPGIGNKRKKALMSYFGSVKNISKASLAEIQNVHGISKGLAEVILKHVNYKRGVLE</sequence>
<dbReference type="CDD" id="cd10434">
    <property type="entry name" value="GIY-YIG_UvrC_Cho"/>
    <property type="match status" value="1"/>
</dbReference>
<dbReference type="GO" id="GO:0006289">
    <property type="term" value="P:nucleotide-excision repair"/>
    <property type="evidence" value="ECO:0007669"/>
    <property type="project" value="UniProtKB-UniRule"/>
</dbReference>
<dbReference type="PROSITE" id="PS50165">
    <property type="entry name" value="UVRC"/>
    <property type="match status" value="1"/>
</dbReference>
<dbReference type="EMBL" id="CP037426">
    <property type="protein sequence ID" value="QGT16157.1"/>
    <property type="molecule type" value="Genomic_DNA"/>
</dbReference>
<dbReference type="SUPFAM" id="SSF82771">
    <property type="entry name" value="GIY-YIG endonuclease"/>
    <property type="match status" value="1"/>
</dbReference>
<name>A0A6I6CET0_WOLPI</name>
<dbReference type="Pfam" id="PF14520">
    <property type="entry name" value="HHH_5"/>
    <property type="match status" value="1"/>
</dbReference>
<comment type="function">
    <text evidence="7">The UvrABC repair system catalyzes the recognition and processing of DNA lesions. UvrC both incises the 5' and 3' sides of the lesion. The N-terminal half is responsible for the 3' incision and the C-terminal half is responsible for the 5' incision.</text>
</comment>
<dbReference type="InterPro" id="IPR047296">
    <property type="entry name" value="GIY-YIG_UvrC_Cho"/>
</dbReference>
<dbReference type="PANTHER" id="PTHR30562:SF1">
    <property type="entry name" value="UVRABC SYSTEM PROTEIN C"/>
    <property type="match status" value="1"/>
</dbReference>
<evidence type="ECO:0000313" key="10">
    <source>
        <dbReference type="EMBL" id="QGT16157.1"/>
    </source>
</evidence>
<comment type="subcellular location">
    <subcellularLocation>
        <location evidence="7">Cytoplasm</location>
    </subcellularLocation>
</comment>
<evidence type="ECO:0000313" key="11">
    <source>
        <dbReference type="Proteomes" id="UP000422744"/>
    </source>
</evidence>
<keyword evidence="1 7" id="KW-0963">Cytoplasm</keyword>
<dbReference type="GO" id="GO:0009380">
    <property type="term" value="C:excinuclease repair complex"/>
    <property type="evidence" value="ECO:0007669"/>
    <property type="project" value="InterPro"/>
</dbReference>
<dbReference type="Proteomes" id="UP000422744">
    <property type="component" value="Chromosome"/>
</dbReference>
<dbReference type="InterPro" id="IPR003583">
    <property type="entry name" value="Hlx-hairpin-Hlx_DNA-bd_motif"/>
</dbReference>
<dbReference type="Gene3D" id="3.30.420.340">
    <property type="entry name" value="UvrC, RNAse H endonuclease domain"/>
    <property type="match status" value="1"/>
</dbReference>
<feature type="domain" description="GIY-YIG" evidence="8">
    <location>
        <begin position="17"/>
        <end position="95"/>
    </location>
</feature>
<dbReference type="InterPro" id="IPR038476">
    <property type="entry name" value="UvrC_RNase_H_dom_sf"/>
</dbReference>
<dbReference type="InterPro" id="IPR050066">
    <property type="entry name" value="UvrABC_protein_C"/>
</dbReference>
<dbReference type="GO" id="GO:0009381">
    <property type="term" value="F:excinuclease ABC activity"/>
    <property type="evidence" value="ECO:0007669"/>
    <property type="project" value="UniProtKB-UniRule"/>
</dbReference>
<dbReference type="InterPro" id="IPR004791">
    <property type="entry name" value="UvrC"/>
</dbReference>
<dbReference type="InterPro" id="IPR036876">
    <property type="entry name" value="UVR_dom_sf"/>
</dbReference>
<proteinExistence type="inferred from homology"/>
<dbReference type="HAMAP" id="MF_00203">
    <property type="entry name" value="UvrC"/>
    <property type="match status" value="1"/>
</dbReference>
<dbReference type="Pfam" id="PF08459">
    <property type="entry name" value="UvrC_RNaseH_dom"/>
    <property type="match status" value="1"/>
</dbReference>
<evidence type="ECO:0000259" key="8">
    <source>
        <dbReference type="PROSITE" id="PS50164"/>
    </source>
</evidence>
<dbReference type="PROSITE" id="PS50164">
    <property type="entry name" value="GIY_YIG"/>
    <property type="match status" value="1"/>
</dbReference>
<dbReference type="GO" id="GO:0003677">
    <property type="term" value="F:DNA binding"/>
    <property type="evidence" value="ECO:0007669"/>
    <property type="project" value="UniProtKB-UniRule"/>
</dbReference>
<keyword evidence="4 7" id="KW-0267">Excision nuclease</keyword>
<evidence type="ECO:0000256" key="3">
    <source>
        <dbReference type="ARBA" id="ARBA00022769"/>
    </source>
</evidence>
<reference evidence="10 11" key="1">
    <citation type="submission" date="2019-03" db="EMBL/GenBank/DDBJ databases">
        <title>Wolbachia endosymbiont of Haematobia irritans wIrr.</title>
        <authorList>
            <person name="Parry R.H."/>
            <person name="Asgari S."/>
        </authorList>
    </citation>
    <scope>NUCLEOTIDE SEQUENCE [LARGE SCALE GENOMIC DNA]</scope>
    <source>
        <strain evidence="11">wIrr</strain>
    </source>
</reference>
<gene>
    <name evidence="7 10" type="primary">uvrC</name>
    <name evidence="10" type="ORF">E0495_02570</name>
</gene>
<dbReference type="Pfam" id="PF01541">
    <property type="entry name" value="GIY-YIG"/>
    <property type="match status" value="1"/>
</dbReference>
<dbReference type="Gene3D" id="3.40.1440.10">
    <property type="entry name" value="GIY-YIG endonuclease"/>
    <property type="match status" value="1"/>
</dbReference>
<dbReference type="SUPFAM" id="SSF46600">
    <property type="entry name" value="C-terminal UvrC-binding domain of UvrB"/>
    <property type="match status" value="1"/>
</dbReference>
<dbReference type="RefSeq" id="WP_155968803.1">
    <property type="nucleotide sequence ID" value="NZ_CP037426.1"/>
</dbReference>
<evidence type="ECO:0000256" key="6">
    <source>
        <dbReference type="ARBA" id="ARBA00023236"/>
    </source>
</evidence>
<protein>
    <recommendedName>
        <fullName evidence="7">UvrABC system protein C</fullName>
        <shortName evidence="7">Protein UvrC</shortName>
    </recommendedName>
    <alternativeName>
        <fullName evidence="7">Excinuclease ABC subunit C</fullName>
    </alternativeName>
</protein>